<dbReference type="GO" id="GO:0003700">
    <property type="term" value="F:DNA-binding transcription factor activity"/>
    <property type="evidence" value="ECO:0007669"/>
    <property type="project" value="InterPro"/>
</dbReference>
<evidence type="ECO:0000313" key="4">
    <source>
        <dbReference type="Proteomes" id="UP000595374"/>
    </source>
</evidence>
<reference evidence="3 4" key="1">
    <citation type="submission" date="2020-12" db="EMBL/GenBank/DDBJ databases">
        <title>FDA dAtabase for Regulatory Grade micrObial Sequences (FDA-ARGOS): Supporting development and validation of Infectious Disease Dx tests.</title>
        <authorList>
            <person name="Sproer C."/>
            <person name="Gronow S."/>
            <person name="Severitt S."/>
            <person name="Schroder I."/>
            <person name="Tallon L."/>
            <person name="Sadzewicz L."/>
            <person name="Zhao X."/>
            <person name="Boylan J."/>
            <person name="Ott S."/>
            <person name="Bowen H."/>
            <person name="Vavikolanu K."/>
            <person name="Mehta A."/>
            <person name="Aluvathingal J."/>
            <person name="Nadendla S."/>
            <person name="Lowell S."/>
            <person name="Myers T."/>
            <person name="Yan Y."/>
            <person name="Sichtig H."/>
        </authorList>
    </citation>
    <scope>NUCLEOTIDE SEQUENCE [LARGE SCALE GENOMIC DNA]</scope>
    <source>
        <strain evidence="3 4">FDAARGOS_990</strain>
    </source>
</reference>
<proteinExistence type="inferred from homology"/>
<dbReference type="Gene3D" id="3.30.530.20">
    <property type="match status" value="1"/>
</dbReference>
<name>A0A7T3ZXI2_9MICO</name>
<dbReference type="InterPro" id="IPR036390">
    <property type="entry name" value="WH_DNA-bd_sf"/>
</dbReference>
<dbReference type="PANTHER" id="PTHR38600">
    <property type="entry name" value="TRANSCRIPTIONAL REGULATORY PROTEIN"/>
    <property type="match status" value="1"/>
</dbReference>
<dbReference type="InterPro" id="IPR023393">
    <property type="entry name" value="START-like_dom_sf"/>
</dbReference>
<dbReference type="Proteomes" id="UP000595374">
    <property type="component" value="Chromosome"/>
</dbReference>
<evidence type="ECO:0000259" key="2">
    <source>
        <dbReference type="SMART" id="SM00418"/>
    </source>
</evidence>
<dbReference type="Gene3D" id="1.10.10.10">
    <property type="entry name" value="Winged helix-like DNA-binding domain superfamily/Winged helix DNA-binding domain"/>
    <property type="match status" value="1"/>
</dbReference>
<dbReference type="CDD" id="cd00090">
    <property type="entry name" value="HTH_ARSR"/>
    <property type="match status" value="1"/>
</dbReference>
<dbReference type="PANTHER" id="PTHR38600:SF1">
    <property type="entry name" value="TRANSCRIPTIONAL REGULATORY PROTEIN"/>
    <property type="match status" value="1"/>
</dbReference>
<evidence type="ECO:0000256" key="1">
    <source>
        <dbReference type="ARBA" id="ARBA00006817"/>
    </source>
</evidence>
<dbReference type="EMBL" id="CP065989">
    <property type="protein sequence ID" value="QQB13499.1"/>
    <property type="molecule type" value="Genomic_DNA"/>
</dbReference>
<dbReference type="Pfam" id="PF08327">
    <property type="entry name" value="AHSA1"/>
    <property type="match status" value="1"/>
</dbReference>
<dbReference type="AlphaFoldDB" id="A0A7T3ZXI2"/>
<accession>A0A7T3ZXI2</accession>
<dbReference type="Pfam" id="PF12840">
    <property type="entry name" value="HTH_20"/>
    <property type="match status" value="1"/>
</dbReference>
<dbReference type="InterPro" id="IPR013538">
    <property type="entry name" value="ASHA1/2-like_C"/>
</dbReference>
<protein>
    <submittedName>
        <fullName evidence="3">Helix-turn-helix domain-containing protein</fullName>
    </submittedName>
</protein>
<dbReference type="SUPFAM" id="SSF55961">
    <property type="entry name" value="Bet v1-like"/>
    <property type="match status" value="1"/>
</dbReference>
<sequence>MATSDDDAVLLALSHPSRRALLDALHDRDGQSVSELGQVLPALGRHAVLKHVGVLEDAGLVTSHKTGRIRHCYLNAAPLVALAHRWLDDYALEWGQALNRLKSTSERRPEIMSSTAPLHRHAIVIDASPERVWTALTEETASWYFTTTLNSSLEPGTAFTYTYPDGRTAAEGTIIAADPGRRLEMIFSPAWDDAVAPEAPFRLVWSLASRGESTLVTIDHFDLDPSTETARQVDHGSLVLISNLKTWIETGAPMHA</sequence>
<dbReference type="InterPro" id="IPR001845">
    <property type="entry name" value="HTH_ArsR_DNA-bd_dom"/>
</dbReference>
<dbReference type="InterPro" id="IPR011991">
    <property type="entry name" value="ArsR-like_HTH"/>
</dbReference>
<dbReference type="SMART" id="SM00418">
    <property type="entry name" value="HTH_ARSR"/>
    <property type="match status" value="1"/>
</dbReference>
<organism evidence="3 4">
    <name type="scientific">Brevibacterium casei</name>
    <dbReference type="NCBI Taxonomy" id="33889"/>
    <lineage>
        <taxon>Bacteria</taxon>
        <taxon>Bacillati</taxon>
        <taxon>Actinomycetota</taxon>
        <taxon>Actinomycetes</taxon>
        <taxon>Micrococcales</taxon>
        <taxon>Brevibacteriaceae</taxon>
        <taxon>Brevibacterium</taxon>
    </lineage>
</organism>
<dbReference type="InterPro" id="IPR036388">
    <property type="entry name" value="WH-like_DNA-bd_sf"/>
</dbReference>
<dbReference type="RefSeq" id="WP_198498693.1">
    <property type="nucleotide sequence ID" value="NZ_CP065989.1"/>
</dbReference>
<comment type="similarity">
    <text evidence="1">Belongs to the AHA1 family.</text>
</comment>
<dbReference type="SUPFAM" id="SSF46785">
    <property type="entry name" value="Winged helix' DNA-binding domain"/>
    <property type="match status" value="1"/>
</dbReference>
<gene>
    <name evidence="3" type="ORF">I6H47_11805</name>
</gene>
<evidence type="ECO:0000313" key="3">
    <source>
        <dbReference type="EMBL" id="QQB13499.1"/>
    </source>
</evidence>
<feature type="domain" description="HTH arsR-type" evidence="2">
    <location>
        <begin position="8"/>
        <end position="84"/>
    </location>
</feature>